<evidence type="ECO:0000256" key="7">
    <source>
        <dbReference type="ARBA" id="ARBA00022824"/>
    </source>
</evidence>
<feature type="domain" description="Glycosyl transferase family 28 C-terminal" evidence="8">
    <location>
        <begin position="4"/>
        <end position="149"/>
    </location>
</feature>
<dbReference type="InterPro" id="IPR007235">
    <property type="entry name" value="Glyco_trans_28_C"/>
</dbReference>
<keyword evidence="11" id="KW-1185">Reference proteome</keyword>
<sequence>MARVFVTVGTTEFDKLVRTVTSTDVLRTLSSRGYREMVLQIGAGKTEPPTGTVEGVAVRWFRSKPSIAEDMAAADLVIGHAGAGTCLEALRAGRALVVVTNTTLMDNHQAELAGRLAADGHLLHCVCETLRDTLAEMDLSQLRPLPPADPTPFAEHLERRLGLR</sequence>
<proteinExistence type="inferred from homology"/>
<dbReference type="GO" id="GO:0004577">
    <property type="term" value="F:N-acetylglucosaminyldiphosphodolichol N-acetylglucosaminyltransferase activity"/>
    <property type="evidence" value="ECO:0007669"/>
    <property type="project" value="UniProtKB-EC"/>
</dbReference>
<protein>
    <recommendedName>
        <fullName evidence="4">UDP-N-acetylglucosamine transferase subunit ALG13</fullName>
        <ecNumber evidence="3">2.4.1.141</ecNumber>
    </recommendedName>
</protein>
<dbReference type="GO" id="GO:0005783">
    <property type="term" value="C:endoplasmic reticulum"/>
    <property type="evidence" value="ECO:0007669"/>
    <property type="project" value="UniProtKB-SubCell"/>
</dbReference>
<dbReference type="PANTHER" id="PTHR12867">
    <property type="entry name" value="GLYCOSYL TRANSFERASE-RELATED"/>
    <property type="match status" value="1"/>
</dbReference>
<evidence type="ECO:0000313" key="11">
    <source>
        <dbReference type="Proteomes" id="UP000440578"/>
    </source>
</evidence>
<dbReference type="EC" id="2.4.1.141" evidence="3"/>
<evidence type="ECO:0000256" key="4">
    <source>
        <dbReference type="ARBA" id="ARBA00017468"/>
    </source>
</evidence>
<evidence type="ECO:0000256" key="1">
    <source>
        <dbReference type="ARBA" id="ARBA00004240"/>
    </source>
</evidence>
<dbReference type="AlphaFoldDB" id="A0A6A4WQA7"/>
<organism evidence="9 11">
    <name type="scientific">Amphibalanus amphitrite</name>
    <name type="common">Striped barnacle</name>
    <name type="synonym">Balanus amphitrite</name>
    <dbReference type="NCBI Taxonomy" id="1232801"/>
    <lineage>
        <taxon>Eukaryota</taxon>
        <taxon>Metazoa</taxon>
        <taxon>Ecdysozoa</taxon>
        <taxon>Arthropoda</taxon>
        <taxon>Crustacea</taxon>
        <taxon>Multicrustacea</taxon>
        <taxon>Cirripedia</taxon>
        <taxon>Thoracica</taxon>
        <taxon>Thoracicalcarea</taxon>
        <taxon>Balanomorpha</taxon>
        <taxon>Balanoidea</taxon>
        <taxon>Balanidae</taxon>
        <taxon>Amphibalaninae</taxon>
        <taxon>Amphibalanus</taxon>
    </lineage>
</organism>
<comment type="similarity">
    <text evidence="2">Belongs to the glycosyltransferase 28 family.</text>
</comment>
<keyword evidence="6 9" id="KW-0808">Transferase</keyword>
<gene>
    <name evidence="9" type="primary">Alg13_2</name>
    <name evidence="10" type="synonym">Alg13_1</name>
    <name evidence="10" type="ORF">FJT64_017570</name>
    <name evidence="9" type="ORF">FJT64_020517</name>
</gene>
<dbReference type="PANTHER" id="PTHR12867:SF6">
    <property type="entry name" value="N-ACETYLGLUCOSAMINYLDIPHOSPHODOLICHOL N-ACETYLGLUCOSAMINYLTRANSFERASE"/>
    <property type="match status" value="1"/>
</dbReference>
<comment type="caution">
    <text evidence="9">The sequence shown here is derived from an EMBL/GenBank/DDBJ whole genome shotgun (WGS) entry which is preliminary data.</text>
</comment>
<evidence type="ECO:0000313" key="9">
    <source>
        <dbReference type="EMBL" id="KAF0308233.1"/>
    </source>
</evidence>
<keyword evidence="7" id="KW-0256">Endoplasmic reticulum</keyword>
<evidence type="ECO:0000256" key="3">
    <source>
        <dbReference type="ARBA" id="ARBA00012614"/>
    </source>
</evidence>
<dbReference type="EMBL" id="VIIS01000505">
    <property type="protein sequence ID" value="KAF0308233.1"/>
    <property type="molecule type" value="Genomic_DNA"/>
</dbReference>
<dbReference type="SUPFAM" id="SSF53756">
    <property type="entry name" value="UDP-Glycosyltransferase/glycogen phosphorylase"/>
    <property type="match status" value="1"/>
</dbReference>
<comment type="subcellular location">
    <subcellularLocation>
        <location evidence="1">Endoplasmic reticulum</location>
    </subcellularLocation>
</comment>
<dbReference type="Proteomes" id="UP000440578">
    <property type="component" value="Unassembled WGS sequence"/>
</dbReference>
<dbReference type="GO" id="GO:0006488">
    <property type="term" value="P:dolichol-linked oligosaccharide biosynthetic process"/>
    <property type="evidence" value="ECO:0007669"/>
    <property type="project" value="InterPro"/>
</dbReference>
<evidence type="ECO:0000256" key="5">
    <source>
        <dbReference type="ARBA" id="ARBA00022676"/>
    </source>
</evidence>
<dbReference type="Gene3D" id="3.40.50.2000">
    <property type="entry name" value="Glycogen Phosphorylase B"/>
    <property type="match status" value="1"/>
</dbReference>
<dbReference type="OrthoDB" id="20273at2759"/>
<keyword evidence="5" id="KW-0328">Glycosyltransferase</keyword>
<dbReference type="Pfam" id="PF04101">
    <property type="entry name" value="Glyco_tran_28_C"/>
    <property type="match status" value="1"/>
</dbReference>
<evidence type="ECO:0000256" key="6">
    <source>
        <dbReference type="ARBA" id="ARBA00022679"/>
    </source>
</evidence>
<dbReference type="InterPro" id="IPR039042">
    <property type="entry name" value="Alg13-like"/>
</dbReference>
<evidence type="ECO:0000259" key="8">
    <source>
        <dbReference type="Pfam" id="PF04101"/>
    </source>
</evidence>
<evidence type="ECO:0000313" key="10">
    <source>
        <dbReference type="EMBL" id="KAF0311650.1"/>
    </source>
</evidence>
<accession>A0A6A4WQA7</accession>
<name>A0A6A4WQA7_AMPAM</name>
<evidence type="ECO:0000256" key="2">
    <source>
        <dbReference type="ARBA" id="ARBA00006962"/>
    </source>
</evidence>
<dbReference type="EMBL" id="VIIS01000222">
    <property type="protein sequence ID" value="KAF0311650.1"/>
    <property type="molecule type" value="Genomic_DNA"/>
</dbReference>
<reference evidence="9 11" key="1">
    <citation type="submission" date="2019-07" db="EMBL/GenBank/DDBJ databases">
        <title>Draft genome assembly of a fouling barnacle, Amphibalanus amphitrite (Darwin, 1854): The first reference genome for Thecostraca.</title>
        <authorList>
            <person name="Kim W."/>
        </authorList>
    </citation>
    <scope>NUCLEOTIDE SEQUENCE [LARGE SCALE GENOMIC DNA]</scope>
    <source>
        <strain evidence="9">SNU_AA5</strain>
        <tissue evidence="9">Soma without cirri and trophi</tissue>
    </source>
</reference>